<gene>
    <name evidence="2" type="ORF">Cvel_20472</name>
</gene>
<reference evidence="2" key="1">
    <citation type="submission" date="2014-11" db="EMBL/GenBank/DDBJ databases">
        <authorList>
            <person name="Otto D Thomas"/>
            <person name="Naeem Raeece"/>
        </authorList>
    </citation>
    <scope>NUCLEOTIDE SEQUENCE</scope>
</reference>
<evidence type="ECO:0000313" key="2">
    <source>
        <dbReference type="EMBL" id="CEM24052.1"/>
    </source>
</evidence>
<protein>
    <submittedName>
        <fullName evidence="2">Uncharacterized protein</fullName>
    </submittedName>
</protein>
<dbReference type="EMBL" id="CDMZ01000925">
    <property type="protein sequence ID" value="CEM24052.1"/>
    <property type="molecule type" value="Genomic_DNA"/>
</dbReference>
<proteinExistence type="predicted"/>
<evidence type="ECO:0000256" key="1">
    <source>
        <dbReference type="SAM" id="MobiDB-lite"/>
    </source>
</evidence>
<name>A0A0G4G676_9ALVE</name>
<feature type="region of interest" description="Disordered" evidence="1">
    <location>
        <begin position="220"/>
        <end position="265"/>
    </location>
</feature>
<dbReference type="VEuPathDB" id="CryptoDB:Cvel_20472"/>
<dbReference type="AlphaFoldDB" id="A0A0G4G676"/>
<sequence>MQTADLLSLHASQSLDPGAKPAVYYSSEVPPSSHSRGSRGSRGSNESGHSIRKLTNTATHILHGANTQTAHAKTYSGPWHSSSAGVESGFDQANRDYAKMHSNGFGRKIPLQECESFMPRRNGVTSKAIPGYSGYIPAFGPENVCGDTYARSKLVASSIIEGRKRGLPTTSLGTSMVDFRKPQDEYVSNIFGANVQKSNTAAVALARSQSRSRLNTLLMGGTTQPAGAPSGVSPSPAVHDTTGLSLSPDPRTGLPFTRPGTPPPVQSIPGYAGYFPRYMKEQIWLAKTFGDT</sequence>
<organism evidence="2">
    <name type="scientific">Chromera velia CCMP2878</name>
    <dbReference type="NCBI Taxonomy" id="1169474"/>
    <lineage>
        <taxon>Eukaryota</taxon>
        <taxon>Sar</taxon>
        <taxon>Alveolata</taxon>
        <taxon>Colpodellida</taxon>
        <taxon>Chromeraceae</taxon>
        <taxon>Chromera</taxon>
    </lineage>
</organism>
<feature type="region of interest" description="Disordered" evidence="1">
    <location>
        <begin position="17"/>
        <end position="50"/>
    </location>
</feature>
<accession>A0A0G4G676</accession>
<feature type="compositionally biased region" description="Low complexity" evidence="1">
    <location>
        <begin position="225"/>
        <end position="238"/>
    </location>
</feature>